<dbReference type="PANTHER" id="PTHR33112">
    <property type="entry name" value="DOMAIN PROTEIN, PUTATIVE-RELATED"/>
    <property type="match status" value="1"/>
</dbReference>
<dbReference type="Proteomes" id="UP000235672">
    <property type="component" value="Unassembled WGS sequence"/>
</dbReference>
<evidence type="ECO:0000313" key="2">
    <source>
        <dbReference type="EMBL" id="PMD20024.1"/>
    </source>
</evidence>
<dbReference type="Pfam" id="PF06985">
    <property type="entry name" value="HET"/>
    <property type="match status" value="1"/>
</dbReference>
<dbReference type="OrthoDB" id="5125733at2759"/>
<feature type="domain" description="Heterokaryon incompatibility" evidence="1">
    <location>
        <begin position="77"/>
        <end position="164"/>
    </location>
</feature>
<dbReference type="PANTHER" id="PTHR33112:SF16">
    <property type="entry name" value="HETEROKARYON INCOMPATIBILITY DOMAIN-CONTAINING PROTEIN"/>
    <property type="match status" value="1"/>
</dbReference>
<organism evidence="2 3">
    <name type="scientific">Hyaloscypha hepaticicola</name>
    <dbReference type="NCBI Taxonomy" id="2082293"/>
    <lineage>
        <taxon>Eukaryota</taxon>
        <taxon>Fungi</taxon>
        <taxon>Dikarya</taxon>
        <taxon>Ascomycota</taxon>
        <taxon>Pezizomycotina</taxon>
        <taxon>Leotiomycetes</taxon>
        <taxon>Helotiales</taxon>
        <taxon>Hyaloscyphaceae</taxon>
        <taxon>Hyaloscypha</taxon>
    </lineage>
</organism>
<sequence length="435" mass="49656">MAPKRYSCSVSSTITPENHRCANLRSGLPTRVIDVSGQQTVLRQVTPGQRGLYAALSYCWGQSQPITTTTSNLHESDSQEDKEREMAQMCEVYQNAHVTIVGACATNSNEGYLTSKPIENGVTLFRIPWNEGSRDLSNRYISVKMGTEDNTREPLHQRAWTLQERFLPPSATHLWPRLLDLEMREKRSQYASDVDWNHYCDLAGLTTIRLGSGGRRFPPAQTTSTAGAVKTVFSESRGERMPEIFRAWKLMVKNYLSRQLSDPRDKLPALSGIVTYFKHVMADEYLAGLWRNHLLFDLSWMTRHGVRPPLWRCPSWSWMSVDGPITFQGDRIEWFKPRVEILDCMVEPLTQTVPFENLKYGSLSIRGYLKLNQSIQDSWPPFAQSSDNQGDFGKIILDSQYENPEQTTEGANCSLRLVEHAKKENWPRNGFGESH</sequence>
<dbReference type="STRING" id="1745343.A0A2J6Q1D0"/>
<dbReference type="InterPro" id="IPR010730">
    <property type="entry name" value="HET"/>
</dbReference>
<protein>
    <recommendedName>
        <fullName evidence="1">Heterokaryon incompatibility domain-containing protein</fullName>
    </recommendedName>
</protein>
<evidence type="ECO:0000259" key="1">
    <source>
        <dbReference type="Pfam" id="PF06985"/>
    </source>
</evidence>
<proteinExistence type="predicted"/>
<name>A0A2J6Q1D0_9HELO</name>
<accession>A0A2J6Q1D0</accession>
<dbReference type="EMBL" id="KZ613487">
    <property type="protein sequence ID" value="PMD20024.1"/>
    <property type="molecule type" value="Genomic_DNA"/>
</dbReference>
<gene>
    <name evidence="2" type="ORF">NA56DRAFT_690197</name>
</gene>
<keyword evidence="3" id="KW-1185">Reference proteome</keyword>
<dbReference type="AlphaFoldDB" id="A0A2J6Q1D0"/>
<evidence type="ECO:0000313" key="3">
    <source>
        <dbReference type="Proteomes" id="UP000235672"/>
    </source>
</evidence>
<reference evidence="2 3" key="1">
    <citation type="submission" date="2016-05" db="EMBL/GenBank/DDBJ databases">
        <title>A degradative enzymes factory behind the ericoid mycorrhizal symbiosis.</title>
        <authorList>
            <consortium name="DOE Joint Genome Institute"/>
            <person name="Martino E."/>
            <person name="Morin E."/>
            <person name="Grelet G."/>
            <person name="Kuo A."/>
            <person name="Kohler A."/>
            <person name="Daghino S."/>
            <person name="Barry K."/>
            <person name="Choi C."/>
            <person name="Cichocki N."/>
            <person name="Clum A."/>
            <person name="Copeland A."/>
            <person name="Hainaut M."/>
            <person name="Haridas S."/>
            <person name="Labutti K."/>
            <person name="Lindquist E."/>
            <person name="Lipzen A."/>
            <person name="Khouja H.-R."/>
            <person name="Murat C."/>
            <person name="Ohm R."/>
            <person name="Olson A."/>
            <person name="Spatafora J."/>
            <person name="Veneault-Fourrey C."/>
            <person name="Henrissat B."/>
            <person name="Grigoriev I."/>
            <person name="Martin F."/>
            <person name="Perotto S."/>
        </authorList>
    </citation>
    <scope>NUCLEOTIDE SEQUENCE [LARGE SCALE GENOMIC DNA]</scope>
    <source>
        <strain evidence="2 3">UAMH 7357</strain>
    </source>
</reference>